<dbReference type="PANTHER" id="PTHR11051:SF8">
    <property type="entry name" value="PROTEIN-GLUCOSYLGALACTOSYLHYDROXYLYSINE GLUCOSIDASE"/>
    <property type="match status" value="1"/>
</dbReference>
<keyword evidence="11" id="KW-0378">Hydrolase</keyword>
<dbReference type="SUPFAM" id="SSF74650">
    <property type="entry name" value="Galactose mutarotase-like"/>
    <property type="match status" value="1"/>
</dbReference>
<dbReference type="PIRSF" id="PIRSF036289">
    <property type="entry name" value="Glycosyl_hydrolase_malt_phosph"/>
    <property type="match status" value="1"/>
</dbReference>
<dbReference type="Gene3D" id="2.60.420.10">
    <property type="entry name" value="Maltose phosphorylase, domain 3"/>
    <property type="match status" value="1"/>
</dbReference>
<evidence type="ECO:0000259" key="8">
    <source>
        <dbReference type="Pfam" id="PF03632"/>
    </source>
</evidence>
<dbReference type="InterPro" id="IPR012341">
    <property type="entry name" value="6hp_glycosidase-like_sf"/>
</dbReference>
<accession>A0A2H1KJ24</accession>
<evidence type="ECO:0000259" key="10">
    <source>
        <dbReference type="Pfam" id="PF03636"/>
    </source>
</evidence>
<evidence type="ECO:0000259" key="9">
    <source>
        <dbReference type="Pfam" id="PF03633"/>
    </source>
</evidence>
<evidence type="ECO:0000256" key="4">
    <source>
        <dbReference type="ARBA" id="ARBA00023295"/>
    </source>
</evidence>
<dbReference type="Pfam" id="PF03636">
    <property type="entry name" value="Glyco_hydro_65N"/>
    <property type="match status" value="1"/>
</dbReference>
<feature type="active site" description="Proton donor" evidence="5">
    <location>
        <position position="521"/>
    </location>
</feature>
<dbReference type="Gene3D" id="2.70.98.40">
    <property type="entry name" value="Glycoside hydrolase, family 65, N-terminal domain"/>
    <property type="match status" value="1"/>
</dbReference>
<name>A0A2H1KJ24_9MICO</name>
<dbReference type="Pfam" id="PF03632">
    <property type="entry name" value="Glyco_hydro_65m"/>
    <property type="match status" value="1"/>
</dbReference>
<dbReference type="FunFam" id="1.50.10.10:FF:000053">
    <property type="entry name" value="Putative glycosyl hydrolase"/>
    <property type="match status" value="1"/>
</dbReference>
<evidence type="ECO:0000256" key="3">
    <source>
        <dbReference type="ARBA" id="ARBA00022679"/>
    </source>
</evidence>
<dbReference type="GO" id="GO:0030246">
    <property type="term" value="F:carbohydrate binding"/>
    <property type="evidence" value="ECO:0007669"/>
    <property type="project" value="InterPro"/>
</dbReference>
<dbReference type="GO" id="GO:0004553">
    <property type="term" value="F:hydrolase activity, hydrolyzing O-glycosyl compounds"/>
    <property type="evidence" value="ECO:0007669"/>
    <property type="project" value="TreeGrafter"/>
</dbReference>
<dbReference type="OrthoDB" id="9816160at2"/>
<keyword evidence="3" id="KW-0808">Transferase</keyword>
<dbReference type="GO" id="GO:0005975">
    <property type="term" value="P:carbohydrate metabolic process"/>
    <property type="evidence" value="ECO:0007669"/>
    <property type="project" value="InterPro"/>
</dbReference>
<proteinExistence type="inferred from homology"/>
<evidence type="ECO:0000313" key="12">
    <source>
        <dbReference type="Proteomes" id="UP000234433"/>
    </source>
</evidence>
<dbReference type="InterPro" id="IPR011013">
    <property type="entry name" value="Gal_mutarotase_sf_dom"/>
</dbReference>
<dbReference type="InterPro" id="IPR005195">
    <property type="entry name" value="Glyco_hydro_65_M"/>
</dbReference>
<dbReference type="PANTHER" id="PTHR11051">
    <property type="entry name" value="GLYCOSYL HYDROLASE-RELATED"/>
    <property type="match status" value="1"/>
</dbReference>
<dbReference type="RefSeq" id="WP_101620476.1">
    <property type="nucleotide sequence ID" value="NZ_FXZD01000008.1"/>
</dbReference>
<dbReference type="Pfam" id="PF03633">
    <property type="entry name" value="Glyco_hydro_65C"/>
    <property type="match status" value="1"/>
</dbReference>
<comment type="similarity">
    <text evidence="1">Belongs to the glycosyl hydrolase 65 family.</text>
</comment>
<feature type="domain" description="Glycoside hydrolase family 65 central catalytic" evidence="8">
    <location>
        <begin position="346"/>
        <end position="740"/>
    </location>
</feature>
<protein>
    <submittedName>
        <fullName evidence="11">Trehalose and maltose hydrolase (Possible phosphorylase)</fullName>
    </submittedName>
</protein>
<sequence>MHLKHLPEPACEDSRSARQRRWWCGGADVHPADGWRLIYDRFDPAQEQTREALCTLGNGYWATRGAALGSVADGTHYPGTYFAGVYNRLMSDLGGRDSEVEHLVNMPDWTYVRIQPVGGTYLRPCSPEMISHRQVLDLRRGVLERTNRYRDDEGRITRVSSRQLHSVVDPRVAALEITVEAENWSGELRIDSAVNGDVTNANVLADRDLPNAHLTAGQSQQLDQETVLHSTTTSQSLVAVALAARTRISPATVEAARSYHPGTRTGQEILVQVQAGSAVQLSKTVAAATSRDRGISTPALDAAGRIRRTADFDQLLADHEEAWNQLWARFGVGLQTGVAQQLALNLHIFHVLQTVAAADPDLDAGLPARGLHGEGYRGHIFWDELFVFPMLTLRRPELTRAFLLYRHRRLPTAREAAREAGLDGALFPWQSGSDGREETPPALFNVRNGQWMPDNSHRQLHVGLGVAYSTWQYYQSTADVGFLADYGAEMIVEVARLFSSVSIHDSRDDRFDITGVMGPDEFHDGYPGAPGEGLRNNAYTNVLAAWVLARAQDVVALLAGHDCGDLWTRLRLTDGETKRWDRISRRLRVPWLTDGIISQFEGYEALEEFDWEHYRTRYANIGRLDLILQAEGDTTNRYKLSKQADVLMLFYLFSAEELRGVLERLGYSLPADAIPRTVRYYLDRTSHGSTLSRVVHAWVLARTDRKHSWSIFEQALQTDLADTQGGTTREGVHIGAMAGTADMILRCYGGVETRADILWLHPVLPDGLDAVSFQLRFRGQPLAVDLDQQTMTIRLQPCSVDPVRICAEGIERTLGPGDVWKVDLAGSPAAGETPPRPPLSHPRELP</sequence>
<keyword evidence="2" id="KW-0328">Glycosyltransferase</keyword>
<keyword evidence="4" id="KW-0326">Glycosidase</keyword>
<evidence type="ECO:0000256" key="6">
    <source>
        <dbReference type="PIRSR" id="PIRSR036289-51"/>
    </source>
</evidence>
<reference evidence="11 12" key="1">
    <citation type="submission" date="2017-03" db="EMBL/GenBank/DDBJ databases">
        <authorList>
            <person name="Afonso C.L."/>
            <person name="Miller P.J."/>
            <person name="Scott M.A."/>
            <person name="Spackman E."/>
            <person name="Goraichik I."/>
            <person name="Dimitrov K.M."/>
            <person name="Suarez D.L."/>
            <person name="Swayne D.E."/>
        </authorList>
    </citation>
    <scope>NUCLEOTIDE SEQUENCE [LARGE SCALE GENOMIC DNA]</scope>
    <source>
        <strain evidence="11 12">CNRZ 918</strain>
    </source>
</reference>
<feature type="binding site" evidence="6">
    <location>
        <begin position="382"/>
        <end position="383"/>
    </location>
    <ligand>
        <name>substrate</name>
    </ligand>
</feature>
<feature type="region of interest" description="Disordered" evidence="7">
    <location>
        <begin position="823"/>
        <end position="846"/>
    </location>
</feature>
<dbReference type="Gene3D" id="1.50.10.10">
    <property type="match status" value="1"/>
</dbReference>
<dbReference type="InterPro" id="IPR017045">
    <property type="entry name" value="Malt_Pase/Glycosyl_Hdrlase"/>
</dbReference>
<evidence type="ECO:0000256" key="1">
    <source>
        <dbReference type="ARBA" id="ARBA00006768"/>
    </source>
</evidence>
<gene>
    <name evidence="11" type="ORF">BANT918_02408</name>
</gene>
<evidence type="ECO:0000256" key="5">
    <source>
        <dbReference type="PIRSR" id="PIRSR036289-50"/>
    </source>
</evidence>
<dbReference type="EMBL" id="FXZD01000008">
    <property type="protein sequence ID" value="SMX99232.1"/>
    <property type="molecule type" value="Genomic_DNA"/>
</dbReference>
<feature type="domain" description="Glycoside hydrolase family 65 C-terminal" evidence="9">
    <location>
        <begin position="752"/>
        <end position="810"/>
    </location>
</feature>
<evidence type="ECO:0000313" key="11">
    <source>
        <dbReference type="EMBL" id="SMX99232.1"/>
    </source>
</evidence>
<dbReference type="InterPro" id="IPR005196">
    <property type="entry name" value="Glyco_hydro_65_N"/>
</dbReference>
<dbReference type="SUPFAM" id="SSF48208">
    <property type="entry name" value="Six-hairpin glycosidases"/>
    <property type="match status" value="1"/>
</dbReference>
<dbReference type="Proteomes" id="UP000234433">
    <property type="component" value="Unassembled WGS sequence"/>
</dbReference>
<feature type="domain" description="Glycoside hydrolase family 65 N-terminal" evidence="10">
    <location>
        <begin position="39"/>
        <end position="291"/>
    </location>
</feature>
<dbReference type="InterPro" id="IPR008928">
    <property type="entry name" value="6-hairpin_glycosidase_sf"/>
</dbReference>
<dbReference type="InterPro" id="IPR037018">
    <property type="entry name" value="GH65_N"/>
</dbReference>
<dbReference type="InterPro" id="IPR005194">
    <property type="entry name" value="Glyco_hydro_65_C"/>
</dbReference>
<organism evidence="11 12">
    <name type="scientific">Brevibacterium antiquum CNRZ 918</name>
    <dbReference type="NCBI Taxonomy" id="1255637"/>
    <lineage>
        <taxon>Bacteria</taxon>
        <taxon>Bacillati</taxon>
        <taxon>Actinomycetota</taxon>
        <taxon>Actinomycetes</taxon>
        <taxon>Micrococcales</taxon>
        <taxon>Brevibacteriaceae</taxon>
        <taxon>Brevibacterium</taxon>
    </lineage>
</organism>
<evidence type="ECO:0000256" key="2">
    <source>
        <dbReference type="ARBA" id="ARBA00022676"/>
    </source>
</evidence>
<evidence type="ECO:0000256" key="7">
    <source>
        <dbReference type="SAM" id="MobiDB-lite"/>
    </source>
</evidence>
<dbReference type="GO" id="GO:0016757">
    <property type="term" value="F:glycosyltransferase activity"/>
    <property type="evidence" value="ECO:0007669"/>
    <property type="project" value="UniProtKB-KW"/>
</dbReference>
<dbReference type="AlphaFoldDB" id="A0A2H1KJ24"/>
<feature type="binding site" evidence="6">
    <location>
        <begin position="642"/>
        <end position="643"/>
    </location>
    <ligand>
        <name>substrate</name>
    </ligand>
</feature>